<dbReference type="SUPFAM" id="SSF51905">
    <property type="entry name" value="FAD/NAD(P)-binding domain"/>
    <property type="match status" value="1"/>
</dbReference>
<evidence type="ECO:0000256" key="1">
    <source>
        <dbReference type="ARBA" id="ARBA00010790"/>
    </source>
</evidence>
<keyword evidence="3" id="KW-0285">Flavoprotein</keyword>
<organism evidence="6 7">
    <name type="scientific">Manduca sexta</name>
    <name type="common">Tobacco hawkmoth</name>
    <name type="synonym">Tobacco hornworm</name>
    <dbReference type="NCBI Taxonomy" id="7130"/>
    <lineage>
        <taxon>Eukaryota</taxon>
        <taxon>Metazoa</taxon>
        <taxon>Ecdysozoa</taxon>
        <taxon>Arthropoda</taxon>
        <taxon>Hexapoda</taxon>
        <taxon>Insecta</taxon>
        <taxon>Pterygota</taxon>
        <taxon>Neoptera</taxon>
        <taxon>Endopterygota</taxon>
        <taxon>Lepidoptera</taxon>
        <taxon>Glossata</taxon>
        <taxon>Ditrysia</taxon>
        <taxon>Bombycoidea</taxon>
        <taxon>Sphingidae</taxon>
        <taxon>Sphinginae</taxon>
        <taxon>Sphingini</taxon>
        <taxon>Manduca</taxon>
    </lineage>
</organism>
<reference evidence="6" key="1">
    <citation type="journal article" date="2016" name="Insect Biochem. Mol. Biol.">
        <title>Multifaceted biological insights from a draft genome sequence of the tobacco hornworm moth, Manduca sexta.</title>
        <authorList>
            <person name="Kanost M.R."/>
            <person name="Arrese E.L."/>
            <person name="Cao X."/>
            <person name="Chen Y.R."/>
            <person name="Chellapilla S."/>
            <person name="Goldsmith M.R."/>
            <person name="Grosse-Wilde E."/>
            <person name="Heckel D.G."/>
            <person name="Herndon N."/>
            <person name="Jiang H."/>
            <person name="Papanicolaou A."/>
            <person name="Qu J."/>
            <person name="Soulages J.L."/>
            <person name="Vogel H."/>
            <person name="Walters J."/>
            <person name="Waterhouse R.M."/>
            <person name="Ahn S.J."/>
            <person name="Almeida F.C."/>
            <person name="An C."/>
            <person name="Aqrawi P."/>
            <person name="Bretschneider A."/>
            <person name="Bryant W.B."/>
            <person name="Bucks S."/>
            <person name="Chao H."/>
            <person name="Chevignon G."/>
            <person name="Christen J.M."/>
            <person name="Clarke D.F."/>
            <person name="Dittmer N.T."/>
            <person name="Ferguson L.C.F."/>
            <person name="Garavelou S."/>
            <person name="Gordon K.H.J."/>
            <person name="Gunaratna R.T."/>
            <person name="Han Y."/>
            <person name="Hauser F."/>
            <person name="He Y."/>
            <person name="Heidel-Fischer H."/>
            <person name="Hirsh A."/>
            <person name="Hu Y."/>
            <person name="Jiang H."/>
            <person name="Kalra D."/>
            <person name="Klinner C."/>
            <person name="Konig C."/>
            <person name="Kovar C."/>
            <person name="Kroll A.R."/>
            <person name="Kuwar S.S."/>
            <person name="Lee S.L."/>
            <person name="Lehman R."/>
            <person name="Li K."/>
            <person name="Li Z."/>
            <person name="Liang H."/>
            <person name="Lovelace S."/>
            <person name="Lu Z."/>
            <person name="Mansfield J.H."/>
            <person name="McCulloch K.J."/>
            <person name="Mathew T."/>
            <person name="Morton B."/>
            <person name="Muzny D.M."/>
            <person name="Neunemann D."/>
            <person name="Ongeri F."/>
            <person name="Pauchet Y."/>
            <person name="Pu L.L."/>
            <person name="Pyrousis I."/>
            <person name="Rao X.J."/>
            <person name="Redding A."/>
            <person name="Roesel C."/>
            <person name="Sanchez-Gracia A."/>
            <person name="Schaack S."/>
            <person name="Shukla A."/>
            <person name="Tetreau G."/>
            <person name="Wang Y."/>
            <person name="Xiong G.H."/>
            <person name="Traut W."/>
            <person name="Walsh T.K."/>
            <person name="Worley K.C."/>
            <person name="Wu D."/>
            <person name="Wu W."/>
            <person name="Wu Y.Q."/>
            <person name="Zhang X."/>
            <person name="Zou Z."/>
            <person name="Zucker H."/>
            <person name="Briscoe A.D."/>
            <person name="Burmester T."/>
            <person name="Clem R.J."/>
            <person name="Feyereisen R."/>
            <person name="Grimmelikhuijzen C.J.P."/>
            <person name="Hamodrakas S.J."/>
            <person name="Hansson B.S."/>
            <person name="Huguet E."/>
            <person name="Jermiin L.S."/>
            <person name="Lan Q."/>
            <person name="Lehman H.K."/>
            <person name="Lorenzen M."/>
            <person name="Merzendorfer H."/>
            <person name="Michalopoulos I."/>
            <person name="Morton D.B."/>
            <person name="Muthukrishnan S."/>
            <person name="Oakeshott J.G."/>
            <person name="Palmer W."/>
            <person name="Park Y."/>
            <person name="Passarelli A.L."/>
            <person name="Rozas J."/>
            <person name="Schwartz L.M."/>
            <person name="Smith W."/>
            <person name="Southgate A."/>
            <person name="Vilcinskas A."/>
            <person name="Vogt R."/>
            <person name="Wang P."/>
            <person name="Werren J."/>
            <person name="Yu X.Q."/>
            <person name="Zhou J.J."/>
            <person name="Brown S.J."/>
            <person name="Scherer S.E."/>
            <person name="Richards S."/>
            <person name="Blissard G.W."/>
        </authorList>
    </citation>
    <scope>NUCLEOTIDE SEQUENCE</scope>
</reference>
<keyword evidence="7" id="KW-1185">Reference proteome</keyword>
<feature type="signal peptide" evidence="4">
    <location>
        <begin position="1"/>
        <end position="21"/>
    </location>
</feature>
<dbReference type="GO" id="GO:0050660">
    <property type="term" value="F:flavin adenine dinucleotide binding"/>
    <property type="evidence" value="ECO:0007669"/>
    <property type="project" value="InterPro"/>
</dbReference>
<evidence type="ECO:0000313" key="7">
    <source>
        <dbReference type="Proteomes" id="UP000791440"/>
    </source>
</evidence>
<dbReference type="Gene3D" id="3.50.50.60">
    <property type="entry name" value="FAD/NAD(P)-binding domain"/>
    <property type="match status" value="1"/>
</dbReference>
<feature type="active site" description="Proton donor" evidence="2">
    <location>
        <position position="635"/>
    </location>
</feature>
<dbReference type="Gene3D" id="3.30.560.10">
    <property type="entry name" value="Glucose Oxidase, domain 3"/>
    <property type="match status" value="1"/>
</dbReference>
<name>A0A921ZKG1_MANSE</name>
<comment type="cofactor">
    <cofactor evidence="3">
        <name>FAD</name>
        <dbReference type="ChEBI" id="CHEBI:57692"/>
    </cofactor>
</comment>
<evidence type="ECO:0000256" key="3">
    <source>
        <dbReference type="PIRSR" id="PIRSR000137-2"/>
    </source>
</evidence>
<evidence type="ECO:0000259" key="5">
    <source>
        <dbReference type="PROSITE" id="PS00624"/>
    </source>
</evidence>
<dbReference type="PANTHER" id="PTHR11552:SF208">
    <property type="entry name" value="RE36204P-RELATED"/>
    <property type="match status" value="1"/>
</dbReference>
<protein>
    <recommendedName>
        <fullName evidence="5">Glucose-methanol-choline oxidoreductase N-terminal domain-containing protein</fullName>
    </recommendedName>
</protein>
<accession>A0A921ZKG1</accession>
<gene>
    <name evidence="6" type="ORF">O3G_MSEX011268</name>
</gene>
<evidence type="ECO:0000256" key="2">
    <source>
        <dbReference type="PIRSR" id="PIRSR000137-1"/>
    </source>
</evidence>
<dbReference type="PROSITE" id="PS00624">
    <property type="entry name" value="GMC_OXRED_2"/>
    <property type="match status" value="1"/>
</dbReference>
<sequence length="703" mass="78646">MDRRNKILWLWLTCSLVLANSYKIEIDEDYSTAEDELENIVQDSEPISIESTRKGRILWPYPVSNISKPLNNAKIGTTKNESERGKRFLMWPYHQNPLIDVMVQAMGIQHQNSHDPFDFLRDSFPLPKGYPQPLEEYDYVIVGGGTAGSVLAARLSEEKPKAMVLVIEAGKPEMLLSDVPALAHYLQLTDYAWPYTMEHQPGVCLGSEEQRCYWPRGKALGGTSVTNFMLYTRGRPQDWDRIAEDGNYGWSHDEVLKYFMKSERVELRKYKNATYRGRDGELTVENVPFKTGLVEAFLKAGRNFGHPTVDYNNPDQLGFGYIQTTTNKGHRMSTAKAFLHANKRRKNLHILTEARATKVVIDPQSKRAYAVEYIKDNKQYTVRCRREVILSAGPIASPQLLMLSGVGPEEHLKTLGIPVISNLPVGRTLYDHIGVPAVIFKLNTTNSSLLEPKVATLPNFMQWMQFGDGLLTTPAAIEALGYIKTSNSEEPASIPDIEIISMASSINFDSGGPLGKSWKISDRTYVKSFGSLNGLDTWSAVPMLLQPKSKGYLELRDTNPFSHPKMYGNYLTDPRDIATLLEAIKYIIKLGESPAFEKYAPKLHLAEYPSCTGHAPGSNSYWECAIRTMVISLHHQISTCKMGPSTDASAVVDPELRVYGVEGLRVVDSSIIPRPISAHTAAPAVMIAEKAADILKKTWVNVV</sequence>
<dbReference type="Pfam" id="PF00732">
    <property type="entry name" value="GMC_oxred_N"/>
    <property type="match status" value="1"/>
</dbReference>
<evidence type="ECO:0000313" key="6">
    <source>
        <dbReference type="EMBL" id="KAG6459205.1"/>
    </source>
</evidence>
<feature type="chain" id="PRO_5037149634" description="Glucose-methanol-choline oxidoreductase N-terminal domain-containing protein" evidence="4">
    <location>
        <begin position="22"/>
        <end position="703"/>
    </location>
</feature>
<dbReference type="InterPro" id="IPR012132">
    <property type="entry name" value="GMC_OxRdtase"/>
</dbReference>
<feature type="binding site" evidence="3">
    <location>
        <position position="223"/>
    </location>
    <ligand>
        <name>FAD</name>
        <dbReference type="ChEBI" id="CHEBI:57692"/>
    </ligand>
</feature>
<dbReference type="InterPro" id="IPR036188">
    <property type="entry name" value="FAD/NAD-bd_sf"/>
</dbReference>
<dbReference type="InterPro" id="IPR007867">
    <property type="entry name" value="GMC_OxRtase_C"/>
</dbReference>
<dbReference type="AlphaFoldDB" id="A0A921ZKG1"/>
<dbReference type="InterPro" id="IPR000172">
    <property type="entry name" value="GMC_OxRdtase_N"/>
</dbReference>
<feature type="domain" description="Glucose-methanol-choline oxidoreductase N-terminal" evidence="5">
    <location>
        <begin position="393"/>
        <end position="407"/>
    </location>
</feature>
<reference evidence="6" key="2">
    <citation type="submission" date="2020-12" db="EMBL/GenBank/DDBJ databases">
        <authorList>
            <person name="Kanost M."/>
        </authorList>
    </citation>
    <scope>NUCLEOTIDE SEQUENCE</scope>
</reference>
<comment type="caution">
    <text evidence="6">The sequence shown here is derived from an EMBL/GenBank/DDBJ whole genome shotgun (WGS) entry which is preliminary data.</text>
</comment>
<keyword evidence="3" id="KW-0274">FAD</keyword>
<feature type="active site" description="Proton acceptor" evidence="2">
    <location>
        <position position="679"/>
    </location>
</feature>
<dbReference type="GO" id="GO:0016614">
    <property type="term" value="F:oxidoreductase activity, acting on CH-OH group of donors"/>
    <property type="evidence" value="ECO:0007669"/>
    <property type="project" value="InterPro"/>
</dbReference>
<keyword evidence="4" id="KW-0732">Signal</keyword>
<comment type="similarity">
    <text evidence="1">Belongs to the GMC oxidoreductase family.</text>
</comment>
<dbReference type="OrthoDB" id="269227at2759"/>
<dbReference type="Proteomes" id="UP000791440">
    <property type="component" value="Unassembled WGS sequence"/>
</dbReference>
<proteinExistence type="inferred from homology"/>
<dbReference type="SUPFAM" id="SSF54373">
    <property type="entry name" value="FAD-linked reductases, C-terminal domain"/>
    <property type="match status" value="1"/>
</dbReference>
<dbReference type="PIRSF" id="PIRSF000137">
    <property type="entry name" value="Alcohol_oxidase"/>
    <property type="match status" value="1"/>
</dbReference>
<dbReference type="EMBL" id="JH668613">
    <property type="protein sequence ID" value="KAG6459205.1"/>
    <property type="molecule type" value="Genomic_DNA"/>
</dbReference>
<evidence type="ECO:0000256" key="4">
    <source>
        <dbReference type="SAM" id="SignalP"/>
    </source>
</evidence>
<dbReference type="Pfam" id="PF05199">
    <property type="entry name" value="GMC_oxred_C"/>
    <property type="match status" value="1"/>
</dbReference>
<dbReference type="PANTHER" id="PTHR11552">
    <property type="entry name" value="GLUCOSE-METHANOL-CHOLINE GMC OXIDOREDUCTASE"/>
    <property type="match status" value="1"/>
</dbReference>